<dbReference type="Pfam" id="PF00481">
    <property type="entry name" value="PP2C"/>
    <property type="match status" value="1"/>
</dbReference>
<dbReference type="GO" id="GO:0016020">
    <property type="term" value="C:membrane"/>
    <property type="evidence" value="ECO:0007669"/>
    <property type="project" value="InterPro"/>
</dbReference>
<dbReference type="eggNOG" id="KOG0658">
    <property type="taxonomic scope" value="Eukaryota"/>
</dbReference>
<feature type="transmembrane region" description="Helical" evidence="5">
    <location>
        <begin position="386"/>
        <end position="407"/>
    </location>
</feature>
<dbReference type="Gene3D" id="3.40.50.720">
    <property type="entry name" value="NAD(P)-binding Rossmann-like Domain"/>
    <property type="match status" value="1"/>
</dbReference>
<evidence type="ECO:0000256" key="3">
    <source>
        <dbReference type="ARBA" id="ARBA00023002"/>
    </source>
</evidence>
<comment type="similarity">
    <text evidence="1">Belongs to the short-chain dehydrogenases/reductases (SDR) family.</text>
</comment>
<evidence type="ECO:0000313" key="8">
    <source>
        <dbReference type="EMBL" id="OUS44053.1"/>
    </source>
</evidence>
<evidence type="ECO:0000259" key="7">
    <source>
        <dbReference type="PROSITE" id="PS51746"/>
    </source>
</evidence>
<dbReference type="PROSITE" id="PS00108">
    <property type="entry name" value="PROTEIN_KINASE_ST"/>
    <property type="match status" value="1"/>
</dbReference>
<dbReference type="CDD" id="cd00143">
    <property type="entry name" value="PP2Cc"/>
    <property type="match status" value="1"/>
</dbReference>
<evidence type="ECO:0000256" key="2">
    <source>
        <dbReference type="ARBA" id="ARBA00007635"/>
    </source>
</evidence>
<dbReference type="InterPro" id="IPR002347">
    <property type="entry name" value="SDR_fam"/>
</dbReference>
<evidence type="ECO:0000256" key="5">
    <source>
        <dbReference type="SAM" id="Phobius"/>
    </source>
</evidence>
<feature type="compositionally biased region" description="Basic and acidic residues" evidence="4">
    <location>
        <begin position="91"/>
        <end position="102"/>
    </location>
</feature>
<protein>
    <submittedName>
        <fullName evidence="8">Dehydrogenase</fullName>
    </submittedName>
</protein>
<feature type="domain" description="PPM-type phosphatase" evidence="7">
    <location>
        <begin position="588"/>
        <end position="897"/>
    </location>
</feature>
<gene>
    <name evidence="8" type="ORF">BE221DRAFT_214330</name>
</gene>
<feature type="transmembrane region" description="Helical" evidence="5">
    <location>
        <begin position="456"/>
        <end position="476"/>
    </location>
</feature>
<dbReference type="Pfam" id="PF00892">
    <property type="entry name" value="EamA"/>
    <property type="match status" value="2"/>
</dbReference>
<dbReference type="Gene3D" id="1.10.510.10">
    <property type="entry name" value="Transferase(Phosphotransferase) domain 1"/>
    <property type="match status" value="1"/>
</dbReference>
<accession>A0A1Y5I7J5</accession>
<dbReference type="InterPro" id="IPR001932">
    <property type="entry name" value="PPM-type_phosphatase-like_dom"/>
</dbReference>
<evidence type="ECO:0000256" key="1">
    <source>
        <dbReference type="ARBA" id="ARBA00006484"/>
    </source>
</evidence>
<dbReference type="GO" id="GO:0005524">
    <property type="term" value="F:ATP binding"/>
    <property type="evidence" value="ECO:0007669"/>
    <property type="project" value="InterPro"/>
</dbReference>
<reference evidence="8" key="1">
    <citation type="submission" date="2017-04" db="EMBL/GenBank/DDBJ databases">
        <title>Population genomics of picophytoplankton unveils novel chromosome hypervariability.</title>
        <authorList>
            <consortium name="DOE Joint Genome Institute"/>
            <person name="Blanc-Mathieu R."/>
            <person name="Krasovec M."/>
            <person name="Hebrard M."/>
            <person name="Yau S."/>
            <person name="Desgranges E."/>
            <person name="Martin J."/>
            <person name="Schackwitz W."/>
            <person name="Kuo A."/>
            <person name="Salin G."/>
            <person name="Donnadieu C."/>
            <person name="Desdevises Y."/>
            <person name="Sanchez-Ferandin S."/>
            <person name="Moreau H."/>
            <person name="Rivals E."/>
            <person name="Grigoriev I.V."/>
            <person name="Grimsley N."/>
            <person name="Eyre-Walker A."/>
            <person name="Piganeau G."/>
        </authorList>
    </citation>
    <scope>NUCLEOTIDE SEQUENCE [LARGE SCALE GENOMIC DNA]</scope>
    <source>
        <strain evidence="8">RCC 1115</strain>
    </source>
</reference>
<dbReference type="InterPro" id="IPR008271">
    <property type="entry name" value="Ser/Thr_kinase_AS"/>
</dbReference>
<keyword evidence="5" id="KW-0472">Membrane</keyword>
<feature type="transmembrane region" description="Helical" evidence="5">
    <location>
        <begin position="632"/>
        <end position="653"/>
    </location>
</feature>
<dbReference type="InterPro" id="IPR000719">
    <property type="entry name" value="Prot_kinase_dom"/>
</dbReference>
<keyword evidence="5" id="KW-0812">Transmembrane</keyword>
<keyword evidence="5" id="KW-1133">Transmembrane helix</keyword>
<feature type="region of interest" description="Disordered" evidence="4">
    <location>
        <begin position="91"/>
        <end position="112"/>
    </location>
</feature>
<dbReference type="Pfam" id="PF00069">
    <property type="entry name" value="Pkinase"/>
    <property type="match status" value="1"/>
</dbReference>
<dbReference type="PROSITE" id="PS51746">
    <property type="entry name" value="PPM_2"/>
    <property type="match status" value="1"/>
</dbReference>
<dbReference type="SUPFAM" id="SSF81606">
    <property type="entry name" value="PP2C-like"/>
    <property type="match status" value="1"/>
</dbReference>
<dbReference type="eggNOG" id="KOG0698">
    <property type="taxonomic scope" value="Eukaryota"/>
</dbReference>
<dbReference type="Pfam" id="PF00106">
    <property type="entry name" value="adh_short"/>
    <property type="match status" value="1"/>
</dbReference>
<dbReference type="EMBL" id="KZ155826">
    <property type="protein sequence ID" value="OUS44053.1"/>
    <property type="molecule type" value="Genomic_DNA"/>
</dbReference>
<feature type="domain" description="Protein kinase" evidence="6">
    <location>
        <begin position="1016"/>
        <end position="1375"/>
    </location>
</feature>
<dbReference type="PROSITE" id="PS50011">
    <property type="entry name" value="PROTEIN_KINASE_DOM"/>
    <property type="match status" value="1"/>
</dbReference>
<dbReference type="InterPro" id="IPR036291">
    <property type="entry name" value="NAD(P)-bd_dom_sf"/>
</dbReference>
<dbReference type="SUPFAM" id="SSF51735">
    <property type="entry name" value="NAD(P)-binding Rossmann-fold domains"/>
    <property type="match status" value="1"/>
</dbReference>
<dbReference type="Gene3D" id="3.60.40.10">
    <property type="entry name" value="PPM-type phosphatase domain"/>
    <property type="match status" value="1"/>
</dbReference>
<dbReference type="InterPro" id="IPR011009">
    <property type="entry name" value="Kinase-like_dom_sf"/>
</dbReference>
<evidence type="ECO:0000259" key="6">
    <source>
        <dbReference type="PROSITE" id="PS50011"/>
    </source>
</evidence>
<dbReference type="SUPFAM" id="SSF56112">
    <property type="entry name" value="Protein kinase-like (PK-like)"/>
    <property type="match status" value="1"/>
</dbReference>
<evidence type="ECO:0000256" key="4">
    <source>
        <dbReference type="SAM" id="MobiDB-lite"/>
    </source>
</evidence>
<dbReference type="SMART" id="SM00332">
    <property type="entry name" value="PP2Cc"/>
    <property type="match status" value="1"/>
</dbReference>
<dbReference type="GO" id="GO:0016491">
    <property type="term" value="F:oxidoreductase activity"/>
    <property type="evidence" value="ECO:0007669"/>
    <property type="project" value="UniProtKB-KW"/>
</dbReference>
<feature type="transmembrane region" description="Helical" evidence="5">
    <location>
        <begin position="604"/>
        <end position="625"/>
    </location>
</feature>
<organism evidence="8">
    <name type="scientific">Ostreococcus tauri</name>
    <name type="common">Marine green alga</name>
    <dbReference type="NCBI Taxonomy" id="70448"/>
    <lineage>
        <taxon>Eukaryota</taxon>
        <taxon>Viridiplantae</taxon>
        <taxon>Chlorophyta</taxon>
        <taxon>Mamiellophyceae</taxon>
        <taxon>Mamiellales</taxon>
        <taxon>Bathycoccaceae</taxon>
        <taxon>Ostreococcus</taxon>
    </lineage>
</organism>
<dbReference type="PANTHER" id="PTHR24320">
    <property type="entry name" value="RETINOL DEHYDROGENASE"/>
    <property type="match status" value="1"/>
</dbReference>
<keyword evidence="3" id="KW-0560">Oxidoreductase</keyword>
<name>A0A1Y5I7J5_OSTTA</name>
<dbReference type="InterPro" id="IPR036457">
    <property type="entry name" value="PPM-type-like_dom_sf"/>
</dbReference>
<dbReference type="InterPro" id="IPR000620">
    <property type="entry name" value="EamA_dom"/>
</dbReference>
<dbReference type="GO" id="GO:0004672">
    <property type="term" value="F:protein kinase activity"/>
    <property type="evidence" value="ECO:0007669"/>
    <property type="project" value="InterPro"/>
</dbReference>
<dbReference type="SMART" id="SM00220">
    <property type="entry name" value="S_TKc"/>
    <property type="match status" value="1"/>
</dbReference>
<dbReference type="Proteomes" id="UP000195557">
    <property type="component" value="Unassembled WGS sequence"/>
</dbReference>
<proteinExistence type="inferred from homology"/>
<dbReference type="SUPFAM" id="SSF103481">
    <property type="entry name" value="Multidrug resistance efflux transporter EmrE"/>
    <property type="match status" value="2"/>
</dbReference>
<comment type="similarity">
    <text evidence="2">Belongs to the drug/metabolite transporter (DMT) superfamily. Plant drug/metabolite exporter (P-DME) (TC 2.A.7.4) family.</text>
</comment>
<sequence>MERALASMRASVRACAGSGALDAVSDGENAAERNFGDGETGTATGDLRGRTYVVTGTETSAIAAACARRLRDAGARVVCACVDANAARARVDGDKGDGRDEDATTANAADERETRASGELVMMYCDVERLETIERFAREFCAKAWALDGVLNAASTTMEEFSLTADGIERHFAVNHLAHFKLTSLLMDELVRTAAASGREGRVVNLTSNLHHFSFRIRQGTPKPSRGIDFANINSDFGYSPLNAYGQSKLANVLHAWSLSERLAKSGARVRCVAATPGLTELELDRSLSFPGGSLISAPLKYVMINTLKEAVVTPLYCLTAPTIPPGTYFNNCVPVKASLPGRDPRLAARLWEFSEELCDAGASGTRAERLTNFIARTQVEKAAPWWIWIVIACATIGISFAGVLLQNELYETPPITRACWRLTLTTFFLAPMGAWEYRRWESSAERDKMRAGKTWGILLGSGFALGVHFAAWVASLDMTSLAHSLLFVTTSPLLILVENAIFRRHRPTNMETAGVFIGLVGAGITLLDIRDDKEVTAKGDALAFLGAVAIVFHIECGRTLRTWMPTTVYAFPVTLIAAVFLALFALVFDEREPVFGWASSAKISWFVLLAFVSGIIGHAGFNFALGYVSSLVVSISTTMEPVIGTIIGFLTYGTSTPKLFTLLGGPLLLAGIRADAGGAASVVRALGDACDGEASGTTVVLALVRSDGFEVAHVGDSAAYACETSGGGVRARRLTEDHGLGNARERARVRVEGGTIVESRGAMRVGGEYLVTRALGGTARRARGVSQTPDVVARRWRTNELGLILTSDGTTERLKPDDACAFVFAGKRKCDESAKVDTSIALDGDAASSTQSSEDAWDTVEVQGNSEVMNERVERALKCALELGSSDNVALAAVSAGRHNTQITVTQQKPSSLVAEMLSIGSNIEEYKITQLVAWSSGPYLPAKTPFRYDEMYDEEPQPTYNFGRKFEQSAIEGALTALALAPGKGEKNRVQNAITSYVGIIDSRLARGQDEGVRAGERPFARGHFGEVWRAKLSRQLTAQKLECAFSAVSGDSSTVIMKRILVEQDLDLQLSADREVYFGRLLCGASPHIARYMHTFDKIPPSGRERWLVFRDEGESLERLMYAPESDVGGDSATLQLVSQSDWWRETRRSATGRRVLKTILRQIFAAVNVSHSNFGVVHRDIKPANVFVRFDDDIVQAKLGDFGSAMDTRSRIQLYGSTGPSAAQETAEYSPPEVLFGNDLIERTLKYDIWSLGVMMTELLSLGSPKAFSHISRKTRLALERELREVHPTARAVAYRLRAMLELCIVPPDTQVGTLLSWECTEVALMNIFKARDPLGVGLESIWALRLIRKLLSWDPNERPSAAQALEHAFFRDGDERGWKCGADASEHEWKSRCDALCASPCT</sequence>
<feature type="transmembrane region" description="Helical" evidence="5">
    <location>
        <begin position="482"/>
        <end position="502"/>
    </location>
</feature>
<dbReference type="PANTHER" id="PTHR24320:SF227">
    <property type="entry name" value="RETINOL DEHYDROGENASE 11"/>
    <property type="match status" value="1"/>
</dbReference>
<feature type="transmembrane region" description="Helical" evidence="5">
    <location>
        <begin position="568"/>
        <end position="589"/>
    </location>
</feature>
<dbReference type="InterPro" id="IPR037185">
    <property type="entry name" value="EmrE-like"/>
</dbReference>